<gene>
    <name evidence="2" type="ORF">LOAG_12764</name>
</gene>
<evidence type="ECO:0000256" key="1">
    <source>
        <dbReference type="SAM" id="MobiDB-lite"/>
    </source>
</evidence>
<organism evidence="2">
    <name type="scientific">Loa loa</name>
    <name type="common">Eye worm</name>
    <name type="synonym">Filaria loa</name>
    <dbReference type="NCBI Taxonomy" id="7209"/>
    <lineage>
        <taxon>Eukaryota</taxon>
        <taxon>Metazoa</taxon>
        <taxon>Ecdysozoa</taxon>
        <taxon>Nematoda</taxon>
        <taxon>Chromadorea</taxon>
        <taxon>Rhabditida</taxon>
        <taxon>Spirurina</taxon>
        <taxon>Spiruromorpha</taxon>
        <taxon>Filarioidea</taxon>
        <taxon>Onchocercidae</taxon>
        <taxon>Loa</taxon>
    </lineage>
</organism>
<dbReference type="GeneID" id="9950231"/>
<dbReference type="RefSeq" id="XP_003148324.1">
    <property type="nucleotide sequence ID" value="XM_003148276.1"/>
</dbReference>
<reference evidence="2" key="1">
    <citation type="submission" date="2012-04" db="EMBL/GenBank/DDBJ databases">
        <title>The Genome Sequence of Loa loa.</title>
        <authorList>
            <consortium name="The Broad Institute Genome Sequencing Platform"/>
            <consortium name="Broad Institute Genome Sequencing Center for Infectious Disease"/>
            <person name="Nutman T.B."/>
            <person name="Fink D.L."/>
            <person name="Russ C."/>
            <person name="Young S."/>
            <person name="Zeng Q."/>
            <person name="Gargeya S."/>
            <person name="Alvarado L."/>
            <person name="Berlin A."/>
            <person name="Chapman S.B."/>
            <person name="Chen Z."/>
            <person name="Freedman E."/>
            <person name="Gellesch M."/>
            <person name="Goldberg J."/>
            <person name="Griggs A."/>
            <person name="Gujja S."/>
            <person name="Heilman E.R."/>
            <person name="Heiman D."/>
            <person name="Howarth C."/>
            <person name="Mehta T."/>
            <person name="Neiman D."/>
            <person name="Pearson M."/>
            <person name="Roberts A."/>
            <person name="Saif S."/>
            <person name="Shea T."/>
            <person name="Shenoy N."/>
            <person name="Sisk P."/>
            <person name="Stolte C."/>
            <person name="Sykes S."/>
            <person name="White J."/>
            <person name="Yandava C."/>
            <person name="Haas B."/>
            <person name="Henn M.R."/>
            <person name="Nusbaum C."/>
            <person name="Birren B."/>
        </authorList>
    </citation>
    <scope>NUCLEOTIDE SEQUENCE [LARGE SCALE GENOMIC DNA]</scope>
</reference>
<name>A0A1S0TKM4_LOALO</name>
<protein>
    <submittedName>
        <fullName evidence="2">Uncharacterized protein</fullName>
    </submittedName>
</protein>
<accession>A0A1S0TKM4</accession>
<dbReference type="AlphaFoldDB" id="A0A1S0TKM4"/>
<dbReference type="CTD" id="9950231"/>
<dbReference type="EMBL" id="JH712212">
    <property type="protein sequence ID" value="EFO15744.1"/>
    <property type="molecule type" value="Genomic_DNA"/>
</dbReference>
<proteinExistence type="predicted"/>
<evidence type="ECO:0000313" key="2">
    <source>
        <dbReference type="EMBL" id="EFO15744.1"/>
    </source>
</evidence>
<dbReference type="KEGG" id="loa:LOAG_12764"/>
<feature type="region of interest" description="Disordered" evidence="1">
    <location>
        <begin position="83"/>
        <end position="103"/>
    </location>
</feature>
<dbReference type="InParanoid" id="A0A1S0TKM4"/>
<sequence>MKRPLSLRYIDKDKIDYILSSRKWKSFKSCEVWDICISEKVQVGYYIVDWINLLSTKLILLMSLKNGLENSVCDVDDIHDVDVDDDNNNDNNNNNNSSGQVRRGLYDPMLTYTDSIDKIAAN</sequence>